<dbReference type="InterPro" id="IPR032675">
    <property type="entry name" value="LRR_dom_sf"/>
</dbReference>
<protein>
    <recommendedName>
        <fullName evidence="3">F-box domain-containing protein</fullName>
    </recommendedName>
</protein>
<sequence>MDSSALPQEIFLLLCEELAARRDFGTLFNCALVSRRFASIALEQIYSVQEYSPASTGDAVYKLEWLQLWRSIILSSIKKTAYAYCVYVRSLSLGNLEECLQDITRDKNARDIFFGGAMEQFLVLREGLGLFADAEEAQLPSLDTKATIVKCADSITKYIKRLADDTGTAVSLAHLEGTSIPHDILPTWIARLGTLTSLRIRDGSVLGVEAASAIAECCPRFVDLTCFYCLVLRNLTPQAMKALNSFPDCTSLEKLLIENDLYNLVNLTDYPGGMLDEVSAWICKCKSLRDLSFSHFIGSHPVIGDILNSPNIRLTSLSIISIHSGTEPEDTATWTALGFQEHLESLTLGLHDGTANFLIEAKPPLVDSICRLKNMVSLNLMQVHLTEEEVERIAAELPNLSEFSFSGELLEDHALLHLSSIPKLKLLCINSLTRFSFDGLYQFGYWLMDPDRTGIKVDILNQLGDIKFSPSEYDQLQKHFIKHPKGRLEITYFMDPDELHEIDFSDVSD</sequence>
<dbReference type="SUPFAM" id="SSF52047">
    <property type="entry name" value="RNI-like"/>
    <property type="match status" value="1"/>
</dbReference>
<keyword evidence="2" id="KW-1185">Reference proteome</keyword>
<dbReference type="AlphaFoldDB" id="A0AAX6MCL8"/>
<reference evidence="1 2" key="1">
    <citation type="journal article" date="2024" name="Front Chem Biol">
        <title>Unveiling the potential of Daldinia eschscholtzii MFLUCC 19-0629 through bioactivity and bioinformatics studies for enhanced sustainable agriculture production.</title>
        <authorList>
            <person name="Brooks S."/>
            <person name="Weaver J.A."/>
            <person name="Klomchit A."/>
            <person name="Alharthi S.A."/>
            <person name="Onlamun T."/>
            <person name="Nurani R."/>
            <person name="Vong T.K."/>
            <person name="Alberti F."/>
            <person name="Greco C."/>
        </authorList>
    </citation>
    <scope>NUCLEOTIDE SEQUENCE [LARGE SCALE GENOMIC DNA]</scope>
    <source>
        <strain evidence="1">MFLUCC 19-0629</strain>
    </source>
</reference>
<evidence type="ECO:0000313" key="1">
    <source>
        <dbReference type="EMBL" id="KAK6949931.1"/>
    </source>
</evidence>
<evidence type="ECO:0008006" key="3">
    <source>
        <dbReference type="Google" id="ProtNLM"/>
    </source>
</evidence>
<proteinExistence type="predicted"/>
<comment type="caution">
    <text evidence="1">The sequence shown here is derived from an EMBL/GenBank/DDBJ whole genome shotgun (WGS) entry which is preliminary data.</text>
</comment>
<organism evidence="1 2">
    <name type="scientific">Daldinia eschscholtzii</name>
    <dbReference type="NCBI Taxonomy" id="292717"/>
    <lineage>
        <taxon>Eukaryota</taxon>
        <taxon>Fungi</taxon>
        <taxon>Dikarya</taxon>
        <taxon>Ascomycota</taxon>
        <taxon>Pezizomycotina</taxon>
        <taxon>Sordariomycetes</taxon>
        <taxon>Xylariomycetidae</taxon>
        <taxon>Xylariales</taxon>
        <taxon>Hypoxylaceae</taxon>
        <taxon>Daldinia</taxon>
    </lineage>
</organism>
<name>A0AAX6MCL8_9PEZI</name>
<gene>
    <name evidence="1" type="ORF">Daesc_008254</name>
</gene>
<dbReference type="Gene3D" id="3.80.10.10">
    <property type="entry name" value="Ribonuclease Inhibitor"/>
    <property type="match status" value="2"/>
</dbReference>
<dbReference type="Proteomes" id="UP001369815">
    <property type="component" value="Unassembled WGS sequence"/>
</dbReference>
<evidence type="ECO:0000313" key="2">
    <source>
        <dbReference type="Proteomes" id="UP001369815"/>
    </source>
</evidence>
<dbReference type="EMBL" id="JBANMG010000008">
    <property type="protein sequence ID" value="KAK6949931.1"/>
    <property type="molecule type" value="Genomic_DNA"/>
</dbReference>
<accession>A0AAX6MCL8</accession>